<keyword evidence="1" id="KW-0732">Signal</keyword>
<evidence type="ECO:0000256" key="1">
    <source>
        <dbReference type="ARBA" id="ARBA00022729"/>
    </source>
</evidence>
<proteinExistence type="predicted"/>
<dbReference type="InterPro" id="IPR002509">
    <property type="entry name" value="NODB_dom"/>
</dbReference>
<dbReference type="InterPro" id="IPR051398">
    <property type="entry name" value="Polysacch_Deacetylase"/>
</dbReference>
<dbReference type="Proteomes" id="UP001595778">
    <property type="component" value="Unassembled WGS sequence"/>
</dbReference>
<evidence type="ECO:0000259" key="4">
    <source>
        <dbReference type="PROSITE" id="PS51677"/>
    </source>
</evidence>
<evidence type="ECO:0000313" key="6">
    <source>
        <dbReference type="Proteomes" id="UP001595778"/>
    </source>
</evidence>
<dbReference type="EMBL" id="JBHSDQ010000001">
    <property type="protein sequence ID" value="MFC4395094.1"/>
    <property type="molecule type" value="Genomic_DNA"/>
</dbReference>
<comment type="caution">
    <text evidence="5">The sequence shown here is derived from an EMBL/GenBank/DDBJ whole genome shotgun (WGS) entry which is preliminary data.</text>
</comment>
<dbReference type="RefSeq" id="WP_376976404.1">
    <property type="nucleotide sequence ID" value="NZ_JBHSDQ010000001.1"/>
</dbReference>
<dbReference type="Gene3D" id="2.60.120.260">
    <property type="entry name" value="Galactose-binding domain-like"/>
    <property type="match status" value="1"/>
</dbReference>
<dbReference type="InterPro" id="IPR011330">
    <property type="entry name" value="Glyco_hydro/deAcase_b/a-brl"/>
</dbReference>
<keyword evidence="3" id="KW-1133">Transmembrane helix</keyword>
<evidence type="ECO:0000256" key="3">
    <source>
        <dbReference type="SAM" id="Phobius"/>
    </source>
</evidence>
<dbReference type="Gene3D" id="3.20.20.370">
    <property type="entry name" value="Glycoside hydrolase/deacetylase"/>
    <property type="match status" value="1"/>
</dbReference>
<evidence type="ECO:0000256" key="2">
    <source>
        <dbReference type="SAM" id="MobiDB-lite"/>
    </source>
</evidence>
<feature type="compositionally biased region" description="Low complexity" evidence="2">
    <location>
        <begin position="60"/>
        <end position="79"/>
    </location>
</feature>
<dbReference type="Pfam" id="PF01522">
    <property type="entry name" value="Polysacc_deac_1"/>
    <property type="match status" value="1"/>
</dbReference>
<keyword evidence="3" id="KW-0812">Transmembrane</keyword>
<organism evidence="5 6">
    <name type="scientific">Arthrobacter sedimenti</name>
    <dbReference type="NCBI Taxonomy" id="2694931"/>
    <lineage>
        <taxon>Bacteria</taxon>
        <taxon>Bacillati</taxon>
        <taxon>Actinomycetota</taxon>
        <taxon>Actinomycetes</taxon>
        <taxon>Micrococcales</taxon>
        <taxon>Micrococcaceae</taxon>
        <taxon>Arthrobacter</taxon>
    </lineage>
</organism>
<dbReference type="SUPFAM" id="SSF88713">
    <property type="entry name" value="Glycoside hydrolase/deacetylase"/>
    <property type="match status" value="1"/>
</dbReference>
<dbReference type="PROSITE" id="PS51677">
    <property type="entry name" value="NODB"/>
    <property type="match status" value="1"/>
</dbReference>
<dbReference type="PANTHER" id="PTHR34216">
    <property type="match status" value="1"/>
</dbReference>
<gene>
    <name evidence="5" type="ORF">ACFO0G_03255</name>
</gene>
<feature type="region of interest" description="Disordered" evidence="2">
    <location>
        <begin position="60"/>
        <end position="85"/>
    </location>
</feature>
<feature type="domain" description="NodB homology" evidence="4">
    <location>
        <begin position="380"/>
        <end position="604"/>
    </location>
</feature>
<dbReference type="PANTHER" id="PTHR34216:SF11">
    <property type="entry name" value="CHITOOLIGOSACCHARIDE DEACETYLASE"/>
    <property type="match status" value="1"/>
</dbReference>
<evidence type="ECO:0000313" key="5">
    <source>
        <dbReference type="EMBL" id="MFC4395094.1"/>
    </source>
</evidence>
<keyword evidence="3" id="KW-0472">Membrane</keyword>
<protein>
    <submittedName>
        <fullName evidence="5">Polysaccharide deacetylase family protein</fullName>
    </submittedName>
</protein>
<sequence>MPPKRHRVRRVLLNPLVVITVLVLLISAGWLAYTGKTGSFAQPRPGANLLPALFPALAGPSATPGPSPSAGSSLDPAGGWTAGHSGDAKTSLELAAGQMGGQALKLTISQYASGDVTLSSPRVDLAPGKNYFFKAFTTTDPDFRLLARKYHKDGSTTLEQLRNPLERPGTSAFTVSDAFNSGDTSTAVQYVFRFASAGTFQVEGVYLEAAEDVQLPASGAGGPNVIPNPGFAGTDPARPAFWSPYSSGTSTVESGRGEDGRGSFLWTRVGNYQNGEAKWQYEPIPVAADRYFTFSAAYKSDSKADVVAEFELAGGGRKFRNLETVPPAGEWTTIRESFQVPDGAETAMVTVISHGNGTTAVRDFSLMDVTRPGALRWQQPMVSITFDDGWQSVYDRALPLLDKHGFKSTQYVNPSSIETPNFITAAEVQQMNQAGHEIAAHSFQHVDLTSVGTGRLDDELRKSEDALAAAGLPTDDLAPPYGRSDAQVDWYAAKYFKMVRGTGDGINTRQNINPRDLKVLYVTDTTTPEILKEALAETSRSNGWLILVYHQIAAPDSSGTQKNTIAADRSTITSTVLATQLQLIDESGIQVKPVAQAFEQLQGP</sequence>
<reference evidence="6" key="1">
    <citation type="journal article" date="2019" name="Int. J. Syst. Evol. Microbiol.">
        <title>The Global Catalogue of Microorganisms (GCM) 10K type strain sequencing project: providing services to taxonomists for standard genome sequencing and annotation.</title>
        <authorList>
            <consortium name="The Broad Institute Genomics Platform"/>
            <consortium name="The Broad Institute Genome Sequencing Center for Infectious Disease"/>
            <person name="Wu L."/>
            <person name="Ma J."/>
        </authorList>
    </citation>
    <scope>NUCLEOTIDE SEQUENCE [LARGE SCALE GENOMIC DNA]</scope>
    <source>
        <strain evidence="6">PJ61</strain>
    </source>
</reference>
<dbReference type="CDD" id="cd10970">
    <property type="entry name" value="CE4_DAC_u1_6s"/>
    <property type="match status" value="1"/>
</dbReference>
<accession>A0ABV8WEZ6</accession>
<feature type="transmembrane region" description="Helical" evidence="3">
    <location>
        <begin position="12"/>
        <end position="33"/>
    </location>
</feature>
<name>A0ABV8WEZ6_9MICC</name>
<keyword evidence="6" id="KW-1185">Reference proteome</keyword>